<reference evidence="2 3" key="1">
    <citation type="journal article" date="2011" name="Plasmid">
        <title>Streptomyces turgidiscabies Car8 contains a modular pathogenicity island that shares virulence genes with other actinobacterial plant pathogens.</title>
        <authorList>
            <person name="Huguet-Tapia J.C."/>
            <person name="Badger J.H."/>
            <person name="Loria R."/>
            <person name="Pettis G.S."/>
        </authorList>
    </citation>
    <scope>NUCLEOTIDE SEQUENCE [LARGE SCALE GENOMIC DNA]</scope>
    <source>
        <strain evidence="2 3">Car8</strain>
    </source>
</reference>
<protein>
    <submittedName>
        <fullName evidence="2">Uncharacterized protein</fullName>
    </submittedName>
</protein>
<sequence length="67" mass="7324">MSSGRPVVVGARAAHPPRRRSTPHADKYKAPSSPGALSDDASSAIREAEQHVRHCWQQLQSRVDPPE</sequence>
<name>L7F597_STRT8</name>
<organism evidence="2 3">
    <name type="scientific">Streptomyces turgidiscabies (strain Car8)</name>
    <dbReference type="NCBI Taxonomy" id="698760"/>
    <lineage>
        <taxon>Bacteria</taxon>
        <taxon>Bacillati</taxon>
        <taxon>Actinomycetota</taxon>
        <taxon>Actinomycetes</taxon>
        <taxon>Kitasatosporales</taxon>
        <taxon>Streptomycetaceae</taxon>
        <taxon>Streptomyces</taxon>
    </lineage>
</organism>
<accession>L7F597</accession>
<dbReference type="Proteomes" id="UP000010931">
    <property type="component" value="Unassembled WGS sequence"/>
</dbReference>
<keyword evidence="3" id="KW-1185">Reference proteome</keyword>
<evidence type="ECO:0000256" key="1">
    <source>
        <dbReference type="SAM" id="MobiDB-lite"/>
    </source>
</evidence>
<comment type="caution">
    <text evidence="2">The sequence shown here is derived from an EMBL/GenBank/DDBJ whole genome shotgun (WGS) entry which is preliminary data.</text>
</comment>
<gene>
    <name evidence="2" type="ORF">STRTUCAR8_01857</name>
</gene>
<feature type="region of interest" description="Disordered" evidence="1">
    <location>
        <begin position="1"/>
        <end position="49"/>
    </location>
</feature>
<evidence type="ECO:0000313" key="3">
    <source>
        <dbReference type="Proteomes" id="UP000010931"/>
    </source>
</evidence>
<evidence type="ECO:0000313" key="2">
    <source>
        <dbReference type="EMBL" id="ELP66304.1"/>
    </source>
</evidence>
<dbReference type="EMBL" id="AEJB01000361">
    <property type="protein sequence ID" value="ELP66304.1"/>
    <property type="molecule type" value="Genomic_DNA"/>
</dbReference>
<proteinExistence type="predicted"/>
<dbReference type="AlphaFoldDB" id="L7F597"/>